<sequence length="248" mass="27708">MIPALVSLKKSGTGKNNKLNDCMRCVILKDSVNNWLEKTSRSNHEGGDVAWEEAKLKSYARSEMRLVEIQEKLCSEVTNHQDQCYILAEEAEQLLEQWWFEKDRDALDLYTWLCINHLKICCPSGHFGVNCEPCPLDKNNKICGGNGECSGDGTRKGNGTCICNKGFAGSNCDECSKNYFQIESSCKPCHPACKECHRFGNDACVDCATEKVHLSVQLVIKHVTLVSDQDQKTVHLVKPITNYGLADV</sequence>
<proteinExistence type="predicted"/>
<comment type="caution">
    <text evidence="1">Lacks conserved residue(s) required for the propagation of feature annotation.</text>
</comment>
<dbReference type="PROSITE" id="PS50026">
    <property type="entry name" value="EGF_3"/>
    <property type="match status" value="1"/>
</dbReference>
<evidence type="ECO:0000256" key="1">
    <source>
        <dbReference type="PROSITE-ProRule" id="PRU00076"/>
    </source>
</evidence>
<dbReference type="SUPFAM" id="SSF57184">
    <property type="entry name" value="Growth factor receptor domain"/>
    <property type="match status" value="1"/>
</dbReference>
<dbReference type="Proteomes" id="UP000789524">
    <property type="component" value="Unassembled WGS sequence"/>
</dbReference>
<keyword evidence="1" id="KW-1015">Disulfide bond</keyword>
<organism evidence="3 4">
    <name type="scientific">Danaus chrysippus</name>
    <name type="common">African queen</name>
    <dbReference type="NCBI Taxonomy" id="151541"/>
    <lineage>
        <taxon>Eukaryota</taxon>
        <taxon>Metazoa</taxon>
        <taxon>Ecdysozoa</taxon>
        <taxon>Arthropoda</taxon>
        <taxon>Hexapoda</taxon>
        <taxon>Insecta</taxon>
        <taxon>Pterygota</taxon>
        <taxon>Neoptera</taxon>
        <taxon>Endopterygota</taxon>
        <taxon>Lepidoptera</taxon>
        <taxon>Glossata</taxon>
        <taxon>Ditrysia</taxon>
        <taxon>Papilionoidea</taxon>
        <taxon>Nymphalidae</taxon>
        <taxon>Danainae</taxon>
        <taxon>Danaini</taxon>
        <taxon>Danaina</taxon>
        <taxon>Danaus</taxon>
        <taxon>Anosia</taxon>
    </lineage>
</organism>
<dbReference type="PROSITE" id="PS01248">
    <property type="entry name" value="EGF_LAM_1"/>
    <property type="match status" value="1"/>
</dbReference>
<feature type="disulfide bond" evidence="1">
    <location>
        <begin position="163"/>
        <end position="172"/>
    </location>
</feature>
<feature type="domain" description="EGF-like" evidence="2">
    <location>
        <begin position="135"/>
        <end position="173"/>
    </location>
</feature>
<evidence type="ECO:0000313" key="4">
    <source>
        <dbReference type="Proteomes" id="UP000789524"/>
    </source>
</evidence>
<dbReference type="EMBL" id="CAKASE010000047">
    <property type="protein sequence ID" value="CAG9561818.1"/>
    <property type="molecule type" value="Genomic_DNA"/>
</dbReference>
<dbReference type="InterPro" id="IPR000742">
    <property type="entry name" value="EGF"/>
</dbReference>
<evidence type="ECO:0000259" key="2">
    <source>
        <dbReference type="PROSITE" id="PS50026"/>
    </source>
</evidence>
<dbReference type="OrthoDB" id="19903at2759"/>
<dbReference type="CDD" id="cd00055">
    <property type="entry name" value="EGF_Lam"/>
    <property type="match status" value="1"/>
</dbReference>
<keyword evidence="4" id="KW-1185">Reference proteome</keyword>
<dbReference type="GO" id="GO:0048731">
    <property type="term" value="P:system development"/>
    <property type="evidence" value="ECO:0007669"/>
    <property type="project" value="UniProtKB-ARBA"/>
</dbReference>
<gene>
    <name evidence="3" type="ORF">DCHRY22_LOCUS3264</name>
</gene>
<dbReference type="AlphaFoldDB" id="A0A8J2VXC2"/>
<keyword evidence="1" id="KW-0245">EGF-like domain</keyword>
<dbReference type="GO" id="GO:0048513">
    <property type="term" value="P:animal organ development"/>
    <property type="evidence" value="ECO:0007669"/>
    <property type="project" value="UniProtKB-ARBA"/>
</dbReference>
<accession>A0A8J2VXC2</accession>
<reference evidence="3" key="1">
    <citation type="submission" date="2021-09" db="EMBL/GenBank/DDBJ databases">
        <authorList>
            <person name="Martin H S."/>
        </authorList>
    </citation>
    <scope>NUCLEOTIDE SEQUENCE</scope>
</reference>
<name>A0A8J2VXC2_9NEOP</name>
<dbReference type="PROSITE" id="PS00022">
    <property type="entry name" value="EGF_1"/>
    <property type="match status" value="1"/>
</dbReference>
<evidence type="ECO:0000313" key="3">
    <source>
        <dbReference type="EMBL" id="CAG9561818.1"/>
    </source>
</evidence>
<dbReference type="InterPro" id="IPR009030">
    <property type="entry name" value="Growth_fac_rcpt_cys_sf"/>
</dbReference>
<dbReference type="InterPro" id="IPR002049">
    <property type="entry name" value="LE_dom"/>
</dbReference>
<protein>
    <submittedName>
        <fullName evidence="3">(African queen) hypothetical protein</fullName>
    </submittedName>
</protein>
<comment type="caution">
    <text evidence="3">The sequence shown here is derived from an EMBL/GenBank/DDBJ whole genome shotgun (WGS) entry which is preliminary data.</text>
</comment>